<keyword evidence="2" id="KW-1185">Reference proteome</keyword>
<name>A0ACC0DVC2_9BASI</name>
<proteinExistence type="predicted"/>
<sequence length="88" mass="9671">MSNDPDPDVTHALGRLVEAGHLTWSVIKISKWVDEPKWRHQIVSQAGWATLANQIAAEGPISEYKILMSAFPCQLVNSSPASQLMSDV</sequence>
<comment type="caution">
    <text evidence="1">The sequence shown here is derived from an EMBL/GenBank/DDBJ whole genome shotgun (WGS) entry which is preliminary data.</text>
</comment>
<dbReference type="Proteomes" id="UP001060170">
    <property type="component" value="Chromosome 14"/>
</dbReference>
<organism evidence="1 2">
    <name type="scientific">Puccinia striiformis f. sp. tritici</name>
    <dbReference type="NCBI Taxonomy" id="168172"/>
    <lineage>
        <taxon>Eukaryota</taxon>
        <taxon>Fungi</taxon>
        <taxon>Dikarya</taxon>
        <taxon>Basidiomycota</taxon>
        <taxon>Pucciniomycotina</taxon>
        <taxon>Pucciniomycetes</taxon>
        <taxon>Pucciniales</taxon>
        <taxon>Pucciniaceae</taxon>
        <taxon>Puccinia</taxon>
    </lineage>
</organism>
<protein>
    <submittedName>
        <fullName evidence="1">Uncharacterized protein</fullName>
    </submittedName>
</protein>
<evidence type="ECO:0000313" key="2">
    <source>
        <dbReference type="Proteomes" id="UP001060170"/>
    </source>
</evidence>
<evidence type="ECO:0000313" key="1">
    <source>
        <dbReference type="EMBL" id="KAI7939991.1"/>
    </source>
</evidence>
<accession>A0ACC0DVC2</accession>
<gene>
    <name evidence="1" type="ORF">MJO28_013643</name>
</gene>
<reference evidence="2" key="1">
    <citation type="journal article" date="2018" name="BMC Genomics">
        <title>Genomic insights into host adaptation between the wheat stripe rust pathogen (Puccinia striiformis f. sp. tritici) and the barley stripe rust pathogen (Puccinia striiformis f. sp. hordei).</title>
        <authorList>
            <person name="Xia C."/>
            <person name="Wang M."/>
            <person name="Yin C."/>
            <person name="Cornejo O.E."/>
            <person name="Hulbert S.H."/>
            <person name="Chen X."/>
        </authorList>
    </citation>
    <scope>NUCLEOTIDE SEQUENCE [LARGE SCALE GENOMIC DNA]</scope>
    <source>
        <strain evidence="2">93-210</strain>
    </source>
</reference>
<dbReference type="EMBL" id="CM045878">
    <property type="protein sequence ID" value="KAI7939991.1"/>
    <property type="molecule type" value="Genomic_DNA"/>
</dbReference>
<reference evidence="2" key="2">
    <citation type="journal article" date="2018" name="Mol. Plant Microbe Interact.">
        <title>Genome sequence resources for the wheat stripe rust pathogen (Puccinia striiformis f. sp. tritici) and the barley stripe rust pathogen (Puccinia striiformis f. sp. hordei).</title>
        <authorList>
            <person name="Xia C."/>
            <person name="Wang M."/>
            <person name="Yin C."/>
            <person name="Cornejo O.E."/>
            <person name="Hulbert S.H."/>
            <person name="Chen X."/>
        </authorList>
    </citation>
    <scope>NUCLEOTIDE SEQUENCE [LARGE SCALE GENOMIC DNA]</scope>
    <source>
        <strain evidence="2">93-210</strain>
    </source>
</reference>
<reference evidence="1 2" key="3">
    <citation type="journal article" date="2022" name="Microbiol. Spectr.">
        <title>Folding features and dynamics of 3D genome architecture in plant fungal pathogens.</title>
        <authorList>
            <person name="Xia C."/>
        </authorList>
    </citation>
    <scope>NUCLEOTIDE SEQUENCE [LARGE SCALE GENOMIC DNA]</scope>
    <source>
        <strain evidence="1 2">93-210</strain>
    </source>
</reference>